<evidence type="ECO:0000313" key="3">
    <source>
        <dbReference type="EMBL" id="MDD1011308.1"/>
    </source>
</evidence>
<dbReference type="RefSeq" id="WP_273878299.1">
    <property type="nucleotide sequence ID" value="NZ_JAMDHA010000041.1"/>
</dbReference>
<comment type="caution">
    <text evidence="3">The sequence shown here is derived from an EMBL/GenBank/DDBJ whole genome shotgun (WGS) entry which is preliminary data.</text>
</comment>
<dbReference type="AlphaFoldDB" id="A0A9X4C6N0"/>
<name>A0A9X4C6N0_9PSED</name>
<dbReference type="GO" id="GO:0006355">
    <property type="term" value="P:regulation of DNA-templated transcription"/>
    <property type="evidence" value="ECO:0007669"/>
    <property type="project" value="InterPro"/>
</dbReference>
<accession>A0A9X4C6N0</accession>
<protein>
    <submittedName>
        <fullName evidence="3">Arc family DNA-binding protein</fullName>
    </submittedName>
</protein>
<dbReference type="Gene3D" id="1.10.1220.10">
    <property type="entry name" value="Met repressor-like"/>
    <property type="match status" value="1"/>
</dbReference>
<keyword evidence="4" id="KW-1185">Reference proteome</keyword>
<organism evidence="3 4">
    <name type="scientific">Pseudomonas shahriarae</name>
    <dbReference type="NCBI Taxonomy" id="2745512"/>
    <lineage>
        <taxon>Bacteria</taxon>
        <taxon>Pseudomonadati</taxon>
        <taxon>Pseudomonadota</taxon>
        <taxon>Gammaproteobacteria</taxon>
        <taxon>Pseudomonadales</taxon>
        <taxon>Pseudomonadaceae</taxon>
        <taxon>Pseudomonas</taxon>
    </lineage>
</organism>
<keyword evidence="3" id="KW-0238">DNA-binding</keyword>
<evidence type="ECO:0000313" key="4">
    <source>
        <dbReference type="Proteomes" id="UP001148185"/>
    </source>
</evidence>
<dbReference type="Proteomes" id="UP001148185">
    <property type="component" value="Unassembled WGS sequence"/>
</dbReference>
<dbReference type="GO" id="GO:0003677">
    <property type="term" value="F:DNA binding"/>
    <property type="evidence" value="ECO:0007669"/>
    <property type="project" value="UniProtKB-KW"/>
</dbReference>
<dbReference type="EMBL" id="JAMDHA010000041">
    <property type="protein sequence ID" value="MDD1011308.1"/>
    <property type="molecule type" value="Genomic_DNA"/>
</dbReference>
<proteinExistence type="predicted"/>
<dbReference type="SUPFAM" id="SSF47598">
    <property type="entry name" value="Ribbon-helix-helix"/>
    <property type="match status" value="1"/>
</dbReference>
<feature type="region of interest" description="Disordered" evidence="1">
    <location>
        <begin position="1"/>
        <end position="25"/>
    </location>
</feature>
<evidence type="ECO:0000256" key="1">
    <source>
        <dbReference type="SAM" id="MobiDB-lite"/>
    </source>
</evidence>
<reference evidence="3 4" key="1">
    <citation type="submission" date="2022-05" db="EMBL/GenBank/DDBJ databases">
        <title>Novel Pseudomonas spp. Isolated from a Rainbow Trout Aquaculture Facility.</title>
        <authorList>
            <person name="Testerman T."/>
            <person name="Graf J."/>
        </authorList>
    </citation>
    <scope>NUCLEOTIDE SEQUENCE [LARGE SCALE GENOMIC DNA]</scope>
    <source>
        <strain evidence="3 4">ID1042</strain>
    </source>
</reference>
<evidence type="ECO:0000259" key="2">
    <source>
        <dbReference type="Pfam" id="PF03869"/>
    </source>
</evidence>
<sequence>MTALSMATTAHTATHPPRSCRRVQDSRKADKFVLTTHSTIIDALDEIARSHSRSINSEIIMAVAEALDGSQRTAFERQLYLNHLGEGRAGLILVGVRHIDLSAMRGDHSTTVRFPDGIRDAIAIEAGLKQMSMMTWMLKALQCWINDQRDIHTLQNACAEIQHQDSSNVE</sequence>
<dbReference type="InterPro" id="IPR013321">
    <property type="entry name" value="Arc_rbn_hlx_hlx"/>
</dbReference>
<dbReference type="InterPro" id="IPR005569">
    <property type="entry name" value="Arc_DNA-bd_dom"/>
</dbReference>
<dbReference type="Pfam" id="PF03869">
    <property type="entry name" value="Arc"/>
    <property type="match status" value="1"/>
</dbReference>
<dbReference type="InterPro" id="IPR010985">
    <property type="entry name" value="Ribbon_hlx_hlx"/>
</dbReference>
<feature type="domain" description="Arc-like DNA binding" evidence="2">
    <location>
        <begin position="26"/>
        <end position="67"/>
    </location>
</feature>
<gene>
    <name evidence="3" type="ORF">M5G27_27945</name>
</gene>